<proteinExistence type="inferred from homology"/>
<dbReference type="Gene3D" id="3.40.1190.20">
    <property type="match status" value="1"/>
</dbReference>
<dbReference type="Pfam" id="PF00294">
    <property type="entry name" value="PfkB"/>
    <property type="match status" value="2"/>
</dbReference>
<dbReference type="InterPro" id="IPR029056">
    <property type="entry name" value="Ribokinase-like"/>
</dbReference>
<dbReference type="SUPFAM" id="SSF53613">
    <property type="entry name" value="Ribokinase-like"/>
    <property type="match status" value="1"/>
</dbReference>
<gene>
    <name evidence="6" type="ORF">AB2L27_13895</name>
</gene>
<dbReference type="RefSeq" id="WP_370442071.1">
    <property type="nucleotide sequence ID" value="NZ_JBGFTU010000015.1"/>
</dbReference>
<feature type="domain" description="Carbohydrate kinase PfkB" evidence="5">
    <location>
        <begin position="49"/>
        <end position="132"/>
    </location>
</feature>
<organism evidence="6 7">
    <name type="scientific">Kineococcus halophytocola</name>
    <dbReference type="NCBI Taxonomy" id="3234027"/>
    <lineage>
        <taxon>Bacteria</taxon>
        <taxon>Bacillati</taxon>
        <taxon>Actinomycetota</taxon>
        <taxon>Actinomycetes</taxon>
        <taxon>Kineosporiales</taxon>
        <taxon>Kineosporiaceae</taxon>
        <taxon>Kineococcus</taxon>
    </lineage>
</organism>
<keyword evidence="2 4" id="KW-0808">Transferase</keyword>
<dbReference type="InterPro" id="IPR002139">
    <property type="entry name" value="Ribo/fructo_kinase"/>
</dbReference>
<evidence type="ECO:0000256" key="2">
    <source>
        <dbReference type="ARBA" id="ARBA00022679"/>
    </source>
</evidence>
<dbReference type="PRINTS" id="PR00990">
    <property type="entry name" value="RIBOKINASE"/>
</dbReference>
<sequence length="344" mass="35662">MPPSVPAPTGPAAPTGAETGVETDVVFGGTVFCDLVMSGTPLPGPGEEVFADGFALVPGGTANRAVATARLGMRTGISAVLGDDVLGEHVRTVLDREPGLDLRWLQRAPGRQTPVTVAVTNEHDRGFITYEEDGTGVPQQWPGALPSARAAHVGIARPLPGWVGRLRAAGTTVFGGVGWDGTGTWSPQVLRHAEEVDVFVLNDLEALNYTRTGSVEEAARVLTRHVRTVVITQGRDGVTALDAGAEGAASLVRVPAVPVRAVDPTGAGDVFTAGLMTGTVLGWDLRTRVAFAGLAATSSVRSLGGSLSAPRPGELLEFLAETAPEGDWSTVRDWLQGTATLQPT</sequence>
<dbReference type="PANTHER" id="PTHR10584:SF166">
    <property type="entry name" value="RIBOKINASE"/>
    <property type="match status" value="1"/>
</dbReference>
<protein>
    <submittedName>
        <fullName evidence="6">Carbohydrate kinase family protein</fullName>
        <ecNumber evidence="6">2.7.1.-</ecNumber>
    </submittedName>
</protein>
<evidence type="ECO:0000256" key="3">
    <source>
        <dbReference type="ARBA" id="ARBA00022777"/>
    </source>
</evidence>
<dbReference type="Proteomes" id="UP001565927">
    <property type="component" value="Unassembled WGS sequence"/>
</dbReference>
<dbReference type="InterPro" id="IPR002173">
    <property type="entry name" value="Carboh/pur_kinase_PfkB_CS"/>
</dbReference>
<comment type="similarity">
    <text evidence="1 4">Belongs to the carbohydrate kinase PfkB family.</text>
</comment>
<accession>A0ABV4H631</accession>
<keyword evidence="7" id="KW-1185">Reference proteome</keyword>
<dbReference type="GO" id="GO:0016301">
    <property type="term" value="F:kinase activity"/>
    <property type="evidence" value="ECO:0007669"/>
    <property type="project" value="UniProtKB-KW"/>
</dbReference>
<evidence type="ECO:0000313" key="6">
    <source>
        <dbReference type="EMBL" id="MEZ0165846.1"/>
    </source>
</evidence>
<evidence type="ECO:0000313" key="7">
    <source>
        <dbReference type="Proteomes" id="UP001565927"/>
    </source>
</evidence>
<dbReference type="PROSITE" id="PS00584">
    <property type="entry name" value="PFKB_KINASES_2"/>
    <property type="match status" value="1"/>
</dbReference>
<keyword evidence="3 4" id="KW-0418">Kinase</keyword>
<evidence type="ECO:0000256" key="4">
    <source>
        <dbReference type="RuleBase" id="RU003704"/>
    </source>
</evidence>
<comment type="caution">
    <text evidence="6">The sequence shown here is derived from an EMBL/GenBank/DDBJ whole genome shotgun (WGS) entry which is preliminary data.</text>
</comment>
<dbReference type="PANTHER" id="PTHR10584">
    <property type="entry name" value="SUGAR KINASE"/>
    <property type="match status" value="1"/>
</dbReference>
<evidence type="ECO:0000259" key="5">
    <source>
        <dbReference type="Pfam" id="PF00294"/>
    </source>
</evidence>
<dbReference type="EC" id="2.7.1.-" evidence="6"/>
<dbReference type="InterPro" id="IPR011611">
    <property type="entry name" value="PfkB_dom"/>
</dbReference>
<name>A0ABV4H631_9ACTN</name>
<feature type="domain" description="Carbohydrate kinase PfkB" evidence="5">
    <location>
        <begin position="187"/>
        <end position="310"/>
    </location>
</feature>
<reference evidence="6 7" key="1">
    <citation type="submission" date="2024-07" db="EMBL/GenBank/DDBJ databases">
        <authorList>
            <person name="Thanompreechachai J."/>
            <person name="Duangmal K."/>
        </authorList>
    </citation>
    <scope>NUCLEOTIDE SEQUENCE [LARGE SCALE GENOMIC DNA]</scope>
    <source>
        <strain evidence="6 7">LSe6-4</strain>
    </source>
</reference>
<evidence type="ECO:0000256" key="1">
    <source>
        <dbReference type="ARBA" id="ARBA00010688"/>
    </source>
</evidence>
<dbReference type="EMBL" id="JBGFTU010000015">
    <property type="protein sequence ID" value="MEZ0165846.1"/>
    <property type="molecule type" value="Genomic_DNA"/>
</dbReference>